<feature type="transmembrane region" description="Helical" evidence="1">
    <location>
        <begin position="113"/>
        <end position="131"/>
    </location>
</feature>
<evidence type="ECO:0000313" key="2">
    <source>
        <dbReference type="EMBL" id="KAJ3505220.1"/>
    </source>
</evidence>
<comment type="caution">
    <text evidence="2">The sequence shown here is derived from an EMBL/GenBank/DDBJ whole genome shotgun (WGS) entry which is preliminary data.</text>
</comment>
<keyword evidence="1" id="KW-0472">Membrane</keyword>
<dbReference type="OrthoDB" id="2117453at2759"/>
<accession>A0A9W8JX60</accession>
<name>A0A9W8JX60_9AGAR</name>
<dbReference type="AlphaFoldDB" id="A0A9W8JX60"/>
<gene>
    <name evidence="2" type="ORF">NLJ89_g7535</name>
</gene>
<evidence type="ECO:0000256" key="1">
    <source>
        <dbReference type="SAM" id="Phobius"/>
    </source>
</evidence>
<sequence length="132" mass="14423">MTLDNVIRKGHPILFGAIILFSIIEVRCLPSSLPQRTANPSLPNYTSQPTPHSSILNPQLSISAWLTSQYNSHHNFSSGTLRARVSYTLFVSVWTIVLSSAFLGLFLVNAGNVVVSVMGHFVLCVFLCVSCS</sequence>
<keyword evidence="3" id="KW-1185">Reference proteome</keyword>
<keyword evidence="1" id="KW-1133">Transmembrane helix</keyword>
<feature type="transmembrane region" description="Helical" evidence="1">
    <location>
        <begin position="87"/>
        <end position="107"/>
    </location>
</feature>
<protein>
    <submittedName>
        <fullName evidence="2">Uncharacterized protein</fullName>
    </submittedName>
</protein>
<dbReference type="EMBL" id="JANKHO010000909">
    <property type="protein sequence ID" value="KAJ3505220.1"/>
    <property type="molecule type" value="Genomic_DNA"/>
</dbReference>
<reference evidence="2" key="1">
    <citation type="submission" date="2022-07" db="EMBL/GenBank/DDBJ databases">
        <title>Genome Sequence of Agrocybe chaxingu.</title>
        <authorList>
            <person name="Buettner E."/>
        </authorList>
    </citation>
    <scope>NUCLEOTIDE SEQUENCE</scope>
    <source>
        <strain evidence="2">MP-N11</strain>
    </source>
</reference>
<keyword evidence="1" id="KW-0812">Transmembrane</keyword>
<organism evidence="2 3">
    <name type="scientific">Agrocybe chaxingu</name>
    <dbReference type="NCBI Taxonomy" id="84603"/>
    <lineage>
        <taxon>Eukaryota</taxon>
        <taxon>Fungi</taxon>
        <taxon>Dikarya</taxon>
        <taxon>Basidiomycota</taxon>
        <taxon>Agaricomycotina</taxon>
        <taxon>Agaricomycetes</taxon>
        <taxon>Agaricomycetidae</taxon>
        <taxon>Agaricales</taxon>
        <taxon>Agaricineae</taxon>
        <taxon>Strophariaceae</taxon>
        <taxon>Agrocybe</taxon>
    </lineage>
</organism>
<proteinExistence type="predicted"/>
<dbReference type="Proteomes" id="UP001148786">
    <property type="component" value="Unassembled WGS sequence"/>
</dbReference>
<evidence type="ECO:0000313" key="3">
    <source>
        <dbReference type="Proteomes" id="UP001148786"/>
    </source>
</evidence>